<reference evidence="1 2" key="1">
    <citation type="journal article" date="2019" name="Int. J. Syst. Evol. Microbiol.">
        <title>The Global Catalogue of Microorganisms (GCM) 10K type strain sequencing project: providing services to taxonomists for standard genome sequencing and annotation.</title>
        <authorList>
            <consortium name="The Broad Institute Genomics Platform"/>
            <consortium name="The Broad Institute Genome Sequencing Center for Infectious Disease"/>
            <person name="Wu L."/>
            <person name="Ma J."/>
        </authorList>
    </citation>
    <scope>NUCLEOTIDE SEQUENCE [LARGE SCALE GENOMIC DNA]</scope>
    <source>
        <strain evidence="1 2">JCM 10671</strain>
    </source>
</reference>
<dbReference type="EMBL" id="BAAAHE010000017">
    <property type="protein sequence ID" value="GAA0620065.1"/>
    <property type="molecule type" value="Genomic_DNA"/>
</dbReference>
<evidence type="ECO:0000313" key="1">
    <source>
        <dbReference type="EMBL" id="GAA0620065.1"/>
    </source>
</evidence>
<dbReference type="Proteomes" id="UP001500957">
    <property type="component" value="Unassembled WGS sequence"/>
</dbReference>
<name>A0ABN1GUN1_9ACTN</name>
<comment type="caution">
    <text evidence="1">The sequence shown here is derived from an EMBL/GenBank/DDBJ whole genome shotgun (WGS) entry which is preliminary data.</text>
</comment>
<evidence type="ECO:0000313" key="2">
    <source>
        <dbReference type="Proteomes" id="UP001500957"/>
    </source>
</evidence>
<dbReference type="Pfam" id="PF18959">
    <property type="entry name" value="DUF5701"/>
    <property type="match status" value="1"/>
</dbReference>
<keyword evidence="2" id="KW-1185">Reference proteome</keyword>
<sequence length="161" mass="17325">MAEVVVPAGPVDVAAAMAQIRIGDKPGFVSADLADWGRFAPRPDLEIPTGSYRLVDVERGDEYRNWSPDEALPAITERGRTPLTIVEGIALVTAHPDLLVANRCFMLLGSRCGDKRVPALWISGGTGKDGRERKGAAKLGWCWAGNRHTWLGHASAASRVP</sequence>
<protein>
    <submittedName>
        <fullName evidence="1">Uncharacterized protein</fullName>
    </submittedName>
</protein>
<gene>
    <name evidence="1" type="ORF">GCM10009547_23230</name>
</gene>
<dbReference type="InterPro" id="IPR043755">
    <property type="entry name" value="DUF5701"/>
</dbReference>
<proteinExistence type="predicted"/>
<accession>A0ABN1GUN1</accession>
<organism evidence="1 2">
    <name type="scientific">Sporichthya brevicatena</name>
    <dbReference type="NCBI Taxonomy" id="171442"/>
    <lineage>
        <taxon>Bacteria</taxon>
        <taxon>Bacillati</taxon>
        <taxon>Actinomycetota</taxon>
        <taxon>Actinomycetes</taxon>
        <taxon>Sporichthyales</taxon>
        <taxon>Sporichthyaceae</taxon>
        <taxon>Sporichthya</taxon>
    </lineage>
</organism>